<protein>
    <submittedName>
        <fullName evidence="1">DGC domain protein</fullName>
    </submittedName>
</protein>
<proteinExistence type="predicted"/>
<evidence type="ECO:0000313" key="1">
    <source>
        <dbReference type="EMBL" id="SPD76353.1"/>
    </source>
</evidence>
<dbReference type="EMBL" id="OJIN01000235">
    <property type="protein sequence ID" value="SPD76353.1"/>
    <property type="molecule type" value="Genomic_DNA"/>
</dbReference>
<accession>A0A445N3U2</accession>
<dbReference type="AlphaFoldDB" id="A0A445N3U2"/>
<reference evidence="1" key="1">
    <citation type="submission" date="2018-01" db="EMBL/GenBank/DDBJ databases">
        <authorList>
            <person name="Regsiter A."/>
            <person name="William W."/>
        </authorList>
    </citation>
    <scope>NUCLEOTIDE SEQUENCE</scope>
    <source>
        <strain evidence="1">TRIP AH-1</strain>
    </source>
</reference>
<name>A0A445N3U2_9BACT</name>
<dbReference type="InterPro" id="IPR014958">
    <property type="entry name" value="DGC"/>
</dbReference>
<organism evidence="1">
    <name type="scientific">uncultured Desulfobacterium sp</name>
    <dbReference type="NCBI Taxonomy" id="201089"/>
    <lineage>
        <taxon>Bacteria</taxon>
        <taxon>Pseudomonadati</taxon>
        <taxon>Thermodesulfobacteriota</taxon>
        <taxon>Desulfobacteria</taxon>
        <taxon>Desulfobacterales</taxon>
        <taxon>Desulfobacteriaceae</taxon>
        <taxon>Desulfobacterium</taxon>
        <taxon>environmental samples</taxon>
    </lineage>
</organism>
<dbReference type="Pfam" id="PF08859">
    <property type="entry name" value="DGC"/>
    <property type="match status" value="1"/>
</dbReference>
<sequence length="138" mass="14629">MSIKKNDVVVLPCSGIGKAYGTLARETAYELVERVRPGLAKLTCLPLLVINDPQAKQLVMNNPVITIDGCPKGCAHKSVESVGAQVAKAYQAIDFYKAHKELKPDGITELNDAGRRLAAVAAEELSQVVDALAAGEEG</sequence>
<gene>
    <name evidence="1" type="ORF">PITCH_A890062</name>
</gene>